<sequence>MDGGTPHRSCFLPKTTLKILNPTAPFTTLTHPFRNRQFCKPRTPFRRRPPPPPPLSPQNPNSNNHFTTFYDSRAYTASASSYPHPHQAPPPSMLTLEPAAPTGFMVVPKSEPMVGGLEFNAEYNSRIGLNLGGRTYFASSEDDFVNRLYRRSRILEPGSVNSPGAKPKAVTPT</sequence>
<evidence type="ECO:0000313" key="2">
    <source>
        <dbReference type="EMBL" id="KAL0425796.1"/>
    </source>
</evidence>
<organism evidence="2">
    <name type="scientific">Sesamum radiatum</name>
    <name type="common">Black benniseed</name>
    <dbReference type="NCBI Taxonomy" id="300843"/>
    <lineage>
        <taxon>Eukaryota</taxon>
        <taxon>Viridiplantae</taxon>
        <taxon>Streptophyta</taxon>
        <taxon>Embryophyta</taxon>
        <taxon>Tracheophyta</taxon>
        <taxon>Spermatophyta</taxon>
        <taxon>Magnoliopsida</taxon>
        <taxon>eudicotyledons</taxon>
        <taxon>Gunneridae</taxon>
        <taxon>Pentapetalae</taxon>
        <taxon>asterids</taxon>
        <taxon>lamiids</taxon>
        <taxon>Lamiales</taxon>
        <taxon>Pedaliaceae</taxon>
        <taxon>Sesamum</taxon>
    </lineage>
</organism>
<dbReference type="AlphaFoldDB" id="A0AAW2V8M9"/>
<protein>
    <submittedName>
        <fullName evidence="2">Squamosa promoter-binding-like protein 8</fullName>
    </submittedName>
</protein>
<reference evidence="2" key="2">
    <citation type="journal article" date="2024" name="Plant">
        <title>Genomic evolution and insights into agronomic trait innovations of Sesamum species.</title>
        <authorList>
            <person name="Miao H."/>
            <person name="Wang L."/>
            <person name="Qu L."/>
            <person name="Liu H."/>
            <person name="Sun Y."/>
            <person name="Le M."/>
            <person name="Wang Q."/>
            <person name="Wei S."/>
            <person name="Zheng Y."/>
            <person name="Lin W."/>
            <person name="Duan Y."/>
            <person name="Cao H."/>
            <person name="Xiong S."/>
            <person name="Wang X."/>
            <person name="Wei L."/>
            <person name="Li C."/>
            <person name="Ma Q."/>
            <person name="Ju M."/>
            <person name="Zhao R."/>
            <person name="Li G."/>
            <person name="Mu C."/>
            <person name="Tian Q."/>
            <person name="Mei H."/>
            <person name="Zhang T."/>
            <person name="Gao T."/>
            <person name="Zhang H."/>
        </authorList>
    </citation>
    <scope>NUCLEOTIDE SEQUENCE</scope>
    <source>
        <strain evidence="2">G02</strain>
    </source>
</reference>
<dbReference type="EMBL" id="JACGWJ010000004">
    <property type="protein sequence ID" value="KAL0425796.1"/>
    <property type="molecule type" value="Genomic_DNA"/>
</dbReference>
<name>A0AAW2V8M9_SESRA</name>
<proteinExistence type="predicted"/>
<evidence type="ECO:0000256" key="1">
    <source>
        <dbReference type="SAM" id="MobiDB-lite"/>
    </source>
</evidence>
<gene>
    <name evidence="2" type="ORF">Sradi_1114400</name>
</gene>
<feature type="compositionally biased region" description="Basic residues" evidence="1">
    <location>
        <begin position="33"/>
        <end position="49"/>
    </location>
</feature>
<feature type="region of interest" description="Disordered" evidence="1">
    <location>
        <begin position="33"/>
        <end position="62"/>
    </location>
</feature>
<accession>A0AAW2V8M9</accession>
<reference evidence="2" key="1">
    <citation type="submission" date="2020-06" db="EMBL/GenBank/DDBJ databases">
        <authorList>
            <person name="Li T."/>
            <person name="Hu X."/>
            <person name="Zhang T."/>
            <person name="Song X."/>
            <person name="Zhang H."/>
            <person name="Dai N."/>
            <person name="Sheng W."/>
            <person name="Hou X."/>
            <person name="Wei L."/>
        </authorList>
    </citation>
    <scope>NUCLEOTIDE SEQUENCE</scope>
    <source>
        <strain evidence="2">G02</strain>
        <tissue evidence="2">Leaf</tissue>
    </source>
</reference>
<comment type="caution">
    <text evidence="2">The sequence shown here is derived from an EMBL/GenBank/DDBJ whole genome shotgun (WGS) entry which is preliminary data.</text>
</comment>